<reference evidence="3" key="1">
    <citation type="submission" date="2022-11" db="UniProtKB">
        <authorList>
            <consortium name="WormBaseParasite"/>
        </authorList>
    </citation>
    <scope>IDENTIFICATION</scope>
</reference>
<dbReference type="WBParaSite" id="PSAMB.scaffold116size76799.g2358.t1">
    <property type="protein sequence ID" value="PSAMB.scaffold116size76799.g2358.t1"/>
    <property type="gene ID" value="PSAMB.scaffold116size76799.g2358"/>
</dbReference>
<proteinExistence type="predicted"/>
<name>A0A914UQE2_9BILA</name>
<keyword evidence="2" id="KW-1185">Reference proteome</keyword>
<dbReference type="Proteomes" id="UP000887566">
    <property type="component" value="Unplaced"/>
</dbReference>
<evidence type="ECO:0000313" key="2">
    <source>
        <dbReference type="Proteomes" id="UP000887566"/>
    </source>
</evidence>
<protein>
    <submittedName>
        <fullName evidence="3">Uncharacterized protein</fullName>
    </submittedName>
</protein>
<sequence>MAIVSQKDQIMYREESINSQLLQRDTIRLFVFIDWASTPPPLLGFMVEVNDDGEWAASSSCLLQKVYKKVRYTTSGAAHAAVRFGRRTTASRLRANGRGERCFAAHLLLDNSADKAVAVSRPLTGQADGDLRRLTESPASRQPPGAVGRRIRQSPLRPSLHTVHAAAQRRLRRYSAH</sequence>
<evidence type="ECO:0000313" key="3">
    <source>
        <dbReference type="WBParaSite" id="PSAMB.scaffold116size76799.g2358.t1"/>
    </source>
</evidence>
<evidence type="ECO:0000256" key="1">
    <source>
        <dbReference type="SAM" id="MobiDB-lite"/>
    </source>
</evidence>
<feature type="region of interest" description="Disordered" evidence="1">
    <location>
        <begin position="128"/>
        <end position="164"/>
    </location>
</feature>
<dbReference type="AlphaFoldDB" id="A0A914UQE2"/>
<accession>A0A914UQE2</accession>
<organism evidence="2 3">
    <name type="scientific">Plectus sambesii</name>
    <dbReference type="NCBI Taxonomy" id="2011161"/>
    <lineage>
        <taxon>Eukaryota</taxon>
        <taxon>Metazoa</taxon>
        <taxon>Ecdysozoa</taxon>
        <taxon>Nematoda</taxon>
        <taxon>Chromadorea</taxon>
        <taxon>Plectida</taxon>
        <taxon>Plectina</taxon>
        <taxon>Plectoidea</taxon>
        <taxon>Plectidae</taxon>
        <taxon>Plectus</taxon>
    </lineage>
</organism>